<feature type="transmembrane region" description="Helical" evidence="5">
    <location>
        <begin position="181"/>
        <end position="198"/>
    </location>
</feature>
<feature type="transmembrane region" description="Helical" evidence="5">
    <location>
        <begin position="328"/>
        <end position="348"/>
    </location>
</feature>
<evidence type="ECO:0000259" key="6">
    <source>
        <dbReference type="Pfam" id="PF04932"/>
    </source>
</evidence>
<feature type="transmembrane region" description="Helical" evidence="5">
    <location>
        <begin position="230"/>
        <end position="252"/>
    </location>
</feature>
<organism evidence="7 8">
    <name type="scientific">Rhizobium leucaenae</name>
    <dbReference type="NCBI Taxonomy" id="29450"/>
    <lineage>
        <taxon>Bacteria</taxon>
        <taxon>Pseudomonadati</taxon>
        <taxon>Pseudomonadota</taxon>
        <taxon>Alphaproteobacteria</taxon>
        <taxon>Hyphomicrobiales</taxon>
        <taxon>Rhizobiaceae</taxon>
        <taxon>Rhizobium/Agrobacterium group</taxon>
        <taxon>Rhizobium</taxon>
    </lineage>
</organism>
<comment type="caution">
    <text evidence="7">The sequence shown here is derived from an EMBL/GenBank/DDBJ whole genome shotgun (WGS) entry which is preliminary data.</text>
</comment>
<dbReference type="OrthoDB" id="4391260at2"/>
<sequence length="420" mass="46359">MRIRMGRIASPDENAVYGTIAVAATVFLSAYSAIYGSVFILIFYAIWFPLVLTDYRLVIGNPSRLYWVVGFGVFACVSFTWSAVPDLSLRGGLQYLSTIVCALIASRLISIRTMLSGLSIGVAVVLVYSLLFGEFSYDPLDGKYSFVGAFGSKNQLGLYASLGAYTGLVCFFVMRSGVTSRVWSAFSCAFALFCLSASQSATSAITLVVAIAAVFVGMFLRRFAPPHRTVFFLVLFPLAIVALLICASTGLFDILLGMFGKDTTLTGRTYLWQRGFEIAQENPILGEGFQSFWVQGFSRAEILWEQFYIPSRTGFHFHNTYIETMVELGYVGLFLLSIIVILLLAGQLKRLLATSSCREDVVMLGFTILFISRSFVEIDFLNQYTIGSFLIYYAAGLIARPMVSGQEKKADSYAMSLRPV</sequence>
<feature type="transmembrane region" description="Helical" evidence="5">
    <location>
        <begin position="117"/>
        <end position="136"/>
    </location>
</feature>
<dbReference type="AlphaFoldDB" id="A0A7W6ZZC4"/>
<dbReference type="RefSeq" id="WP_028754995.1">
    <property type="nucleotide sequence ID" value="NZ_JACIIG010000026.1"/>
</dbReference>
<keyword evidence="2 5" id="KW-0812">Transmembrane</keyword>
<reference evidence="7 8" key="1">
    <citation type="submission" date="2020-08" db="EMBL/GenBank/DDBJ databases">
        <title>Genomic Encyclopedia of Type Strains, Phase IV (KMG-V): Genome sequencing to study the core and pangenomes of soil and plant-associated prokaryotes.</title>
        <authorList>
            <person name="Whitman W."/>
        </authorList>
    </citation>
    <scope>NUCLEOTIDE SEQUENCE [LARGE SCALE GENOMIC DNA]</scope>
    <source>
        <strain evidence="7 8">SEMIA 492</strain>
    </source>
</reference>
<keyword evidence="4 5" id="KW-0472">Membrane</keyword>
<feature type="transmembrane region" description="Helical" evidence="5">
    <location>
        <begin position="204"/>
        <end position="223"/>
    </location>
</feature>
<name>A0A7W6ZZC4_9HYPH</name>
<accession>A0A7W6ZZC4</accession>
<evidence type="ECO:0000256" key="1">
    <source>
        <dbReference type="ARBA" id="ARBA00004141"/>
    </source>
</evidence>
<evidence type="ECO:0000256" key="4">
    <source>
        <dbReference type="ARBA" id="ARBA00023136"/>
    </source>
</evidence>
<evidence type="ECO:0000256" key="3">
    <source>
        <dbReference type="ARBA" id="ARBA00022989"/>
    </source>
</evidence>
<dbReference type="PANTHER" id="PTHR37422">
    <property type="entry name" value="TEICHURONIC ACID BIOSYNTHESIS PROTEIN TUAE"/>
    <property type="match status" value="1"/>
</dbReference>
<dbReference type="InterPro" id="IPR051533">
    <property type="entry name" value="WaaL-like"/>
</dbReference>
<feature type="transmembrane region" description="Helical" evidence="5">
    <location>
        <begin position="20"/>
        <end position="52"/>
    </location>
</feature>
<evidence type="ECO:0000313" key="7">
    <source>
        <dbReference type="EMBL" id="MBB4571511.1"/>
    </source>
</evidence>
<evidence type="ECO:0000256" key="5">
    <source>
        <dbReference type="SAM" id="Phobius"/>
    </source>
</evidence>
<evidence type="ECO:0000256" key="2">
    <source>
        <dbReference type="ARBA" id="ARBA00022692"/>
    </source>
</evidence>
<dbReference type="PANTHER" id="PTHR37422:SF13">
    <property type="entry name" value="LIPOPOLYSACCHARIDE BIOSYNTHESIS PROTEIN PA4999-RELATED"/>
    <property type="match status" value="1"/>
</dbReference>
<protein>
    <submittedName>
        <fullName evidence="7">Exopolysaccharide production protein ExoQ</fullName>
    </submittedName>
</protein>
<feature type="transmembrane region" description="Helical" evidence="5">
    <location>
        <begin position="64"/>
        <end position="81"/>
    </location>
</feature>
<dbReference type="GeneID" id="32531205"/>
<feature type="domain" description="O-antigen ligase-related" evidence="6">
    <location>
        <begin position="187"/>
        <end position="336"/>
    </location>
</feature>
<dbReference type="Proteomes" id="UP000543836">
    <property type="component" value="Unassembled WGS sequence"/>
</dbReference>
<feature type="transmembrane region" description="Helical" evidence="5">
    <location>
        <begin position="382"/>
        <end position="399"/>
    </location>
</feature>
<comment type="subcellular location">
    <subcellularLocation>
        <location evidence="1">Membrane</location>
        <topology evidence="1">Multi-pass membrane protein</topology>
    </subcellularLocation>
</comment>
<dbReference type="InterPro" id="IPR007016">
    <property type="entry name" value="O-antigen_ligase-rel_domated"/>
</dbReference>
<keyword evidence="3 5" id="KW-1133">Transmembrane helix</keyword>
<evidence type="ECO:0000313" key="8">
    <source>
        <dbReference type="Proteomes" id="UP000543836"/>
    </source>
</evidence>
<gene>
    <name evidence="7" type="ORF">GGE60_005673</name>
</gene>
<dbReference type="EMBL" id="JACIIG010000026">
    <property type="protein sequence ID" value="MBB4571511.1"/>
    <property type="molecule type" value="Genomic_DNA"/>
</dbReference>
<feature type="transmembrane region" description="Helical" evidence="5">
    <location>
        <begin position="156"/>
        <end position="174"/>
    </location>
</feature>
<keyword evidence="8" id="KW-1185">Reference proteome</keyword>
<dbReference type="GO" id="GO:0016020">
    <property type="term" value="C:membrane"/>
    <property type="evidence" value="ECO:0007669"/>
    <property type="project" value="UniProtKB-SubCell"/>
</dbReference>
<proteinExistence type="predicted"/>
<dbReference type="Pfam" id="PF04932">
    <property type="entry name" value="Wzy_C"/>
    <property type="match status" value="1"/>
</dbReference>